<keyword evidence="5" id="KW-0119">Carbohydrate metabolism</keyword>
<dbReference type="FunFam" id="3.90.400.10:FF:000002">
    <property type="entry name" value="Sucrose isomerase"/>
    <property type="match status" value="1"/>
</dbReference>
<dbReference type="InterPro" id="IPR013780">
    <property type="entry name" value="Glyco_hydro_b"/>
</dbReference>
<dbReference type="InterPro" id="IPR006047">
    <property type="entry name" value="GH13_cat_dom"/>
</dbReference>
<gene>
    <name evidence="7" type="ORF">E6Q80_19060</name>
</gene>
<evidence type="ECO:0000313" key="8">
    <source>
        <dbReference type="Proteomes" id="UP000321192"/>
    </source>
</evidence>
<dbReference type="EC" id="3.2.1.1" evidence="5"/>
<organism evidence="7 8">
    <name type="scientific">Thauera aminoaromatica</name>
    <dbReference type="NCBI Taxonomy" id="164330"/>
    <lineage>
        <taxon>Bacteria</taxon>
        <taxon>Pseudomonadati</taxon>
        <taxon>Pseudomonadota</taxon>
        <taxon>Betaproteobacteria</taxon>
        <taxon>Rhodocyclales</taxon>
        <taxon>Zoogloeaceae</taxon>
        <taxon>Thauera</taxon>
    </lineage>
</organism>
<evidence type="ECO:0000256" key="2">
    <source>
        <dbReference type="ARBA" id="ARBA00022801"/>
    </source>
</evidence>
<dbReference type="NCBIfam" id="NF008183">
    <property type="entry name" value="PRK10933.1"/>
    <property type="match status" value="1"/>
</dbReference>
<dbReference type="GO" id="GO:0009313">
    <property type="term" value="P:oligosaccharide catabolic process"/>
    <property type="evidence" value="ECO:0007669"/>
    <property type="project" value="TreeGrafter"/>
</dbReference>
<comment type="catalytic activity">
    <reaction evidence="5">
        <text>Endohydrolysis of (1-&gt;4)-alpha-D-glucosidic linkages in polysaccharides containing three or more (1-&gt;4)-alpha-linked D-glucose units.</text>
        <dbReference type="EC" id="3.2.1.1"/>
    </reaction>
</comment>
<dbReference type="InterPro" id="IPR045857">
    <property type="entry name" value="O16G_dom_2"/>
</dbReference>
<proteinExistence type="inferred from homology"/>
<dbReference type="GO" id="GO:0004556">
    <property type="term" value="F:alpha-amylase activity"/>
    <property type="evidence" value="ECO:0007669"/>
    <property type="project" value="UniProtKB-UniRule"/>
</dbReference>
<keyword evidence="3 5" id="KW-0326">Glycosidase</keyword>
<dbReference type="PRINTS" id="PR00110">
    <property type="entry name" value="ALPHAAMYLASE"/>
</dbReference>
<evidence type="ECO:0000256" key="4">
    <source>
        <dbReference type="RuleBase" id="RU003615"/>
    </source>
</evidence>
<dbReference type="FunFam" id="2.60.40.1180:FF:000007">
    <property type="entry name" value="Sucrose isomerase"/>
    <property type="match status" value="1"/>
</dbReference>
<dbReference type="InterPro" id="IPR032091">
    <property type="entry name" value="Malt_amylase-like_C"/>
</dbReference>
<feature type="domain" description="Glycosyl hydrolase family 13 catalytic" evidence="6">
    <location>
        <begin position="29"/>
        <end position="431"/>
    </location>
</feature>
<dbReference type="FunFam" id="3.20.20.80:FF:000064">
    <property type="entry name" value="Oligo-1,6-glucosidase"/>
    <property type="match status" value="2"/>
</dbReference>
<dbReference type="SUPFAM" id="SSF51445">
    <property type="entry name" value="(Trans)glycosidases"/>
    <property type="match status" value="1"/>
</dbReference>
<name>A0A5C7S9C7_THASP</name>
<evidence type="ECO:0000256" key="1">
    <source>
        <dbReference type="ARBA" id="ARBA00008061"/>
    </source>
</evidence>
<evidence type="ECO:0000313" key="7">
    <source>
        <dbReference type="EMBL" id="TXH80233.1"/>
    </source>
</evidence>
<dbReference type="Gene3D" id="3.90.400.10">
    <property type="entry name" value="Oligo-1,6-glucosidase, Domain 2"/>
    <property type="match status" value="1"/>
</dbReference>
<dbReference type="GO" id="GO:0043169">
    <property type="term" value="F:cation binding"/>
    <property type="evidence" value="ECO:0007669"/>
    <property type="project" value="InterPro"/>
</dbReference>
<dbReference type="PANTHER" id="PTHR10357">
    <property type="entry name" value="ALPHA-AMYLASE FAMILY MEMBER"/>
    <property type="match status" value="1"/>
</dbReference>
<evidence type="ECO:0000256" key="3">
    <source>
        <dbReference type="ARBA" id="ARBA00023295"/>
    </source>
</evidence>
<dbReference type="AlphaFoldDB" id="A0A5C7S9C7"/>
<evidence type="ECO:0000256" key="5">
    <source>
        <dbReference type="RuleBase" id="RU361134"/>
    </source>
</evidence>
<dbReference type="PANTHER" id="PTHR10357:SF178">
    <property type="entry name" value="OLIGO-1,6-GLUCOSIDASE 3-RELATED"/>
    <property type="match status" value="1"/>
</dbReference>
<dbReference type="Pfam" id="PF00128">
    <property type="entry name" value="Alpha-amylase"/>
    <property type="match status" value="1"/>
</dbReference>
<comment type="similarity">
    <text evidence="1 4">Belongs to the glycosyl hydrolase 13 family.</text>
</comment>
<dbReference type="SUPFAM" id="SSF51011">
    <property type="entry name" value="Glycosyl hydrolase domain"/>
    <property type="match status" value="1"/>
</dbReference>
<comment type="caution">
    <text evidence="7">The sequence shown here is derived from an EMBL/GenBank/DDBJ whole genome shotgun (WGS) entry which is preliminary data.</text>
</comment>
<dbReference type="RefSeq" id="WP_276661261.1">
    <property type="nucleotide sequence ID" value="NZ_JAYRXT010000308.1"/>
</dbReference>
<keyword evidence="2 5" id="KW-0378">Hydrolase</keyword>
<protein>
    <recommendedName>
        <fullName evidence="5">Alpha-amylase</fullName>
        <ecNumber evidence="5">3.2.1.1</ecNumber>
    </recommendedName>
</protein>
<reference evidence="7 8" key="1">
    <citation type="submission" date="2018-09" db="EMBL/GenBank/DDBJ databases">
        <title>Metagenome Assembled Genomes from an Advanced Water Purification Facility.</title>
        <authorList>
            <person name="Stamps B.W."/>
            <person name="Spear J.R."/>
        </authorList>
    </citation>
    <scope>NUCLEOTIDE SEQUENCE [LARGE SCALE GENOMIC DNA]</scope>
    <source>
        <strain evidence="7">Bin_27_1</strain>
    </source>
</reference>
<dbReference type="Proteomes" id="UP000321192">
    <property type="component" value="Unassembled WGS sequence"/>
</dbReference>
<dbReference type="InterPro" id="IPR017853">
    <property type="entry name" value="GH"/>
</dbReference>
<dbReference type="InterPro" id="IPR006046">
    <property type="entry name" value="Alpha_amylase"/>
</dbReference>
<dbReference type="Gene3D" id="2.60.40.1180">
    <property type="entry name" value="Golgi alpha-mannosidase II"/>
    <property type="match status" value="1"/>
</dbReference>
<dbReference type="EMBL" id="SSFD01000317">
    <property type="protein sequence ID" value="TXH80233.1"/>
    <property type="molecule type" value="Genomic_DNA"/>
</dbReference>
<sequence length="572" mass="65373">MPSSAAPSVGPQPVSSPAAPWWKSAVAYQLYPRSFMDSDGDGIGDLRGILARLDYLQWLGVDVIWICPIFDSPNDDNGYDIRDYRKILSTFGTMEDFDRLLAEVHRRGMRLILDLVLNHTSDEHPWFLESRASPDNPKRDWYIWREGRDGHPPNNWESIFRGPAWTRDPATGQYYLHLFTRRQPDLDWTNPEMRAAFHDIVRWWLDKGIDGFRLDAVSHIRKMPGLPDLPNPRGLPWVPSFAMHMNVDGVLDTIGELCRETFRRYDVMTVGEANGVGPREAVEWVGSDRGRLDMIFQFEHLALWSRAPGAPLDVVALKKVLSRWQHALHGKGWNALFLENHDIPRVVSKWGDTGALWRESATALATMYFLMEGTPFIYQGQEIGMTNGVFERIEDFDDVLAKNDYAQRRLAGEEEGAIVADLVLTGRDPARTPMQWDDGPQAGFTRGRPWLAVNPNHRRINVAQQRHDPASVLNHYRRLIALRKAEPALVLGDYRLLMKDDAQIYAYQRRLDGERIAVIVNLSPHPARFDHPGVVLRHERLLLANRAVEAHPAAHALELAPYEARVYRVGKM</sequence>
<dbReference type="CDD" id="cd11333">
    <property type="entry name" value="AmyAc_SI_OligoGlu_DGase"/>
    <property type="match status" value="1"/>
</dbReference>
<dbReference type="Gene3D" id="3.20.20.80">
    <property type="entry name" value="Glycosidases"/>
    <property type="match status" value="2"/>
</dbReference>
<dbReference type="Pfam" id="PF16657">
    <property type="entry name" value="Malt_amylase_C"/>
    <property type="match status" value="1"/>
</dbReference>
<dbReference type="SMART" id="SM00642">
    <property type="entry name" value="Aamy"/>
    <property type="match status" value="1"/>
</dbReference>
<evidence type="ECO:0000259" key="6">
    <source>
        <dbReference type="SMART" id="SM00642"/>
    </source>
</evidence>
<accession>A0A5C7S9C7</accession>